<proteinExistence type="inferred from homology"/>
<evidence type="ECO:0000313" key="2">
    <source>
        <dbReference type="EMBL" id="DAD34400.1"/>
    </source>
</evidence>
<dbReference type="SUPFAM" id="SSF53335">
    <property type="entry name" value="S-adenosyl-L-methionine-dependent methyltransferases"/>
    <property type="match status" value="1"/>
</dbReference>
<dbReference type="InterPro" id="IPR000682">
    <property type="entry name" value="PCMT"/>
</dbReference>
<comment type="similarity">
    <text evidence="1">Belongs to the methyltransferase superfamily. L-isoaspartyl/D-aspartyl protein methyltransferase family.</text>
</comment>
<comment type="caution">
    <text evidence="2">The sequence shown here is derived from an EMBL/GenBank/DDBJ whole genome shotgun (WGS) entry which is preliminary data.</text>
</comment>
<dbReference type="PANTHER" id="PTHR11579:SF28">
    <property type="entry name" value="PROTEIN-L-ISOASPARTATE O-METHYLTRANSFERASE 1"/>
    <property type="match status" value="1"/>
</dbReference>
<dbReference type="GO" id="GO:0004719">
    <property type="term" value="F:protein-L-isoaspartate (D-aspartate) O-methyltransferase activity"/>
    <property type="evidence" value="ECO:0007669"/>
    <property type="project" value="InterPro"/>
</dbReference>
<evidence type="ECO:0000256" key="1">
    <source>
        <dbReference type="ARBA" id="ARBA00005369"/>
    </source>
</evidence>
<protein>
    <recommendedName>
        <fullName evidence="4">Protein-L-isoaspartate O-methyltransferase 1-like</fullName>
    </recommendedName>
</protein>
<keyword evidence="3" id="KW-1185">Reference proteome</keyword>
<dbReference type="Gene3D" id="3.40.50.150">
    <property type="entry name" value="Vaccinia Virus protein VP39"/>
    <property type="match status" value="1"/>
</dbReference>
<evidence type="ECO:0008006" key="4">
    <source>
        <dbReference type="Google" id="ProtNLM"/>
    </source>
</evidence>
<dbReference type="Pfam" id="PF01135">
    <property type="entry name" value="PCMT"/>
    <property type="match status" value="1"/>
</dbReference>
<gene>
    <name evidence="2" type="ORF">HUJ06_005040</name>
</gene>
<dbReference type="EMBL" id="DUZY01000004">
    <property type="protein sequence ID" value="DAD34400.1"/>
    <property type="molecule type" value="Genomic_DNA"/>
</dbReference>
<name>A0A822YP73_NELNU</name>
<reference evidence="2 3" key="1">
    <citation type="journal article" date="2020" name="Mol. Biol. Evol.">
        <title>Distinct Expression and Methylation Patterns for Genes with Different Fates following a Single Whole-Genome Duplication in Flowering Plants.</title>
        <authorList>
            <person name="Shi T."/>
            <person name="Rahmani R.S."/>
            <person name="Gugger P.F."/>
            <person name="Wang M."/>
            <person name="Li H."/>
            <person name="Zhang Y."/>
            <person name="Li Z."/>
            <person name="Wang Q."/>
            <person name="Van de Peer Y."/>
            <person name="Marchal K."/>
            <person name="Chen J."/>
        </authorList>
    </citation>
    <scope>NUCLEOTIDE SEQUENCE [LARGE SCALE GENOMIC DNA]</scope>
    <source>
        <tissue evidence="2">Leaf</tissue>
    </source>
</reference>
<organism evidence="2 3">
    <name type="scientific">Nelumbo nucifera</name>
    <name type="common">Sacred lotus</name>
    <dbReference type="NCBI Taxonomy" id="4432"/>
    <lineage>
        <taxon>Eukaryota</taxon>
        <taxon>Viridiplantae</taxon>
        <taxon>Streptophyta</taxon>
        <taxon>Embryophyta</taxon>
        <taxon>Tracheophyta</taxon>
        <taxon>Spermatophyta</taxon>
        <taxon>Magnoliopsida</taxon>
        <taxon>Proteales</taxon>
        <taxon>Nelumbonaceae</taxon>
        <taxon>Nelumbo</taxon>
    </lineage>
</organism>
<dbReference type="InterPro" id="IPR029063">
    <property type="entry name" value="SAM-dependent_MTases_sf"/>
</dbReference>
<evidence type="ECO:0000313" key="3">
    <source>
        <dbReference type="Proteomes" id="UP000607653"/>
    </source>
</evidence>
<dbReference type="AlphaFoldDB" id="A0A822YP73"/>
<accession>A0A822YP73</accession>
<dbReference type="PANTHER" id="PTHR11579">
    <property type="entry name" value="PROTEIN-L-ISOASPARTATE O-METHYLTRANSFERASE"/>
    <property type="match status" value="1"/>
</dbReference>
<dbReference type="Proteomes" id="UP000607653">
    <property type="component" value="Unassembled WGS sequence"/>
</dbReference>
<sequence length="144" mass="15649">MEKIDRGSFVPDGNPPYVDSPMQIGYNATISAPHMHATCLELLKENLQPGMHVLDVGSGTGYLTACFALMVGPQGRVVGIEHIPELGASSIENIQKTPAASLLKEGSLSIHVGGMISKPYVSINRVVFNMNKWIFRDPATEEWL</sequence>